<organism evidence="2 3">
    <name type="scientific">Ileibacterium valens</name>
    <dbReference type="NCBI Taxonomy" id="1862668"/>
    <lineage>
        <taxon>Bacteria</taxon>
        <taxon>Bacillati</taxon>
        <taxon>Bacillota</taxon>
        <taxon>Erysipelotrichia</taxon>
        <taxon>Erysipelotrichales</taxon>
        <taxon>Erysipelotrichaceae</taxon>
        <taxon>Ileibacterium</taxon>
    </lineage>
</organism>
<comment type="caution">
    <text evidence="2">The sequence shown here is derived from an EMBL/GenBank/DDBJ whole genome shotgun (WGS) entry which is preliminary data.</text>
</comment>
<dbReference type="InterPro" id="IPR036514">
    <property type="entry name" value="SGNH_hydro_sf"/>
</dbReference>
<protein>
    <recommendedName>
        <fullName evidence="1">SGNH hydrolase-type esterase domain-containing protein</fullName>
    </recommendedName>
</protein>
<dbReference type="InterPro" id="IPR013830">
    <property type="entry name" value="SGNH_hydro"/>
</dbReference>
<dbReference type="AlphaFoldDB" id="A0A1U7NIT9"/>
<evidence type="ECO:0000259" key="1">
    <source>
        <dbReference type="Pfam" id="PF13472"/>
    </source>
</evidence>
<dbReference type="OrthoDB" id="164654at2"/>
<dbReference type="EMBL" id="MPJW01000045">
    <property type="protein sequence ID" value="OLU42653.1"/>
    <property type="molecule type" value="Genomic_DNA"/>
</dbReference>
<dbReference type="Proteomes" id="UP000186341">
    <property type="component" value="Unassembled WGS sequence"/>
</dbReference>
<dbReference type="GeneID" id="82201866"/>
<dbReference type="InterPro" id="IPR051532">
    <property type="entry name" value="Ester_Hydrolysis_Enzymes"/>
</dbReference>
<dbReference type="SUPFAM" id="SSF52266">
    <property type="entry name" value="SGNH hydrolase"/>
    <property type="match status" value="1"/>
</dbReference>
<dbReference type="Pfam" id="PF13472">
    <property type="entry name" value="Lipase_GDSL_2"/>
    <property type="match status" value="1"/>
</dbReference>
<feature type="domain" description="SGNH hydrolase-type esterase" evidence="1">
    <location>
        <begin position="7"/>
        <end position="184"/>
    </location>
</feature>
<reference evidence="2 3" key="1">
    <citation type="submission" date="2016-11" db="EMBL/GenBank/DDBJ databases">
        <title>Description of two novel members of the family Erysipelotrichaceae: Ileibacterium lipovorans gen. nov., sp. nov. and Dubosiella newyorkensis, gen. nov., sp. nov.</title>
        <authorList>
            <person name="Cox L.M."/>
            <person name="Sohn J."/>
            <person name="Tyrrell K.L."/>
            <person name="Citron D.M."/>
            <person name="Lawson P.A."/>
            <person name="Patel N.B."/>
            <person name="Iizumi T."/>
            <person name="Perez-Perez G.I."/>
            <person name="Goldstein E.J."/>
            <person name="Blaser M.J."/>
        </authorList>
    </citation>
    <scope>NUCLEOTIDE SEQUENCE [LARGE SCALE GENOMIC DNA]</scope>
    <source>
        <strain evidence="2 3">NYU-BL-A3</strain>
    </source>
</reference>
<sequence length="214" mass="24235">MKKRILCYGDSNTWGFSPEEYKRMDERWTRNLSLNKDQVEIIEEGLNGRNAVCIDTFQPEKCGFKDFKRALISHQPLDLIVLMLGTNDLKSSYHSSARFIANGIRQYVCEYLNPTLFEGMPKPELLVISPILLDETLPEIVGPAGNFNSYSVAQSKLLAQEIKQAIAPYPVHFMNAAEFASPSKIDGIHMDEKNHGLLAKAITKKIQENFPELD</sequence>
<dbReference type="Gene3D" id="3.40.50.1110">
    <property type="entry name" value="SGNH hydrolase"/>
    <property type="match status" value="1"/>
</dbReference>
<gene>
    <name evidence="2" type="ORF">BO222_01220</name>
</gene>
<dbReference type="PANTHER" id="PTHR30383">
    <property type="entry name" value="THIOESTERASE 1/PROTEASE 1/LYSOPHOSPHOLIPASE L1"/>
    <property type="match status" value="1"/>
</dbReference>
<keyword evidence="3" id="KW-1185">Reference proteome</keyword>
<dbReference type="RefSeq" id="WP_075817657.1">
    <property type="nucleotide sequence ID" value="NZ_CAJUTZ010000021.1"/>
</dbReference>
<proteinExistence type="predicted"/>
<evidence type="ECO:0000313" key="2">
    <source>
        <dbReference type="EMBL" id="OLU42653.1"/>
    </source>
</evidence>
<evidence type="ECO:0000313" key="3">
    <source>
        <dbReference type="Proteomes" id="UP000186341"/>
    </source>
</evidence>
<dbReference type="PANTHER" id="PTHR30383:SF29">
    <property type="entry name" value="SGNH HYDROLASE-TYPE ESTERASE DOMAIN-CONTAINING PROTEIN"/>
    <property type="match status" value="1"/>
</dbReference>
<accession>A0A1U7NIT9</accession>
<name>A0A1U7NIT9_9FIRM</name>